<keyword evidence="1" id="KW-0238">DNA-binding</keyword>
<dbReference type="InterPro" id="IPR011010">
    <property type="entry name" value="DNA_brk_join_enz"/>
</dbReference>
<gene>
    <name evidence="4" type="ORF">GVO57_09395</name>
</gene>
<feature type="domain" description="Tyr recombinase" evidence="3">
    <location>
        <begin position="162"/>
        <end position="327"/>
    </location>
</feature>
<dbReference type="Proteomes" id="UP000464468">
    <property type="component" value="Chromosome"/>
</dbReference>
<keyword evidence="5" id="KW-1185">Reference proteome</keyword>
<dbReference type="InterPro" id="IPR013762">
    <property type="entry name" value="Integrase-like_cat_sf"/>
</dbReference>
<dbReference type="RefSeq" id="WP_160592926.1">
    <property type="nucleotide sequence ID" value="NZ_CP047895.1"/>
</dbReference>
<protein>
    <submittedName>
        <fullName evidence="4">Tyrosine-type recombinase/integrase</fullName>
    </submittedName>
</protein>
<evidence type="ECO:0000259" key="3">
    <source>
        <dbReference type="PROSITE" id="PS51898"/>
    </source>
</evidence>
<dbReference type="InterPro" id="IPR002104">
    <property type="entry name" value="Integrase_catalytic"/>
</dbReference>
<evidence type="ECO:0000313" key="4">
    <source>
        <dbReference type="EMBL" id="QHL90996.1"/>
    </source>
</evidence>
<dbReference type="AlphaFoldDB" id="A0A7Z2NW95"/>
<organism evidence="4 5">
    <name type="scientific">Sphingomonas changnyeongensis</name>
    <dbReference type="NCBI Taxonomy" id="2698679"/>
    <lineage>
        <taxon>Bacteria</taxon>
        <taxon>Pseudomonadati</taxon>
        <taxon>Pseudomonadota</taxon>
        <taxon>Alphaproteobacteria</taxon>
        <taxon>Sphingomonadales</taxon>
        <taxon>Sphingomonadaceae</taxon>
        <taxon>Sphingomonas</taxon>
    </lineage>
</organism>
<evidence type="ECO:0000313" key="5">
    <source>
        <dbReference type="Proteomes" id="UP000464468"/>
    </source>
</evidence>
<dbReference type="SUPFAM" id="SSF56349">
    <property type="entry name" value="DNA breaking-rejoining enzymes"/>
    <property type="match status" value="1"/>
</dbReference>
<dbReference type="EMBL" id="CP047895">
    <property type="protein sequence ID" value="QHL90996.1"/>
    <property type="molecule type" value="Genomic_DNA"/>
</dbReference>
<dbReference type="Gene3D" id="1.10.150.130">
    <property type="match status" value="1"/>
</dbReference>
<name>A0A7Z2NW95_9SPHN</name>
<sequence>MSNRGAGPWAGVKRVRAKGRDYYYWTRSEPRVRLPDPFAEPDAFMRKLAHLRRVAERTDRHRAGTFSDAARLYRKSPAFTDRAASTQETYGRYLDALEGIFGPAPLRDIRRSDIQRYVMDDYADRRGAANMMLAVAHNVFVWAQARDEGLPDPTSGIEAYESTPHEPWPDHVLEEALASPDDAFRRAVALHFYTGQRTGDVCRATWNAIAAGRISVVQQKTGKALSIPLLPDLAAELERAPRTGLTILTNRGGRPLRPGTFRDWCAELGARHGIRLVPHGLRKNAVNALLEADCSTAEVSSITGQSLAMVEHYAQQRNQARIASGAVLKWGAARKANGKTFAGSENGARERLK</sequence>
<dbReference type="GO" id="GO:0006310">
    <property type="term" value="P:DNA recombination"/>
    <property type="evidence" value="ECO:0007669"/>
    <property type="project" value="UniProtKB-KW"/>
</dbReference>
<proteinExistence type="predicted"/>
<keyword evidence="2" id="KW-0233">DNA recombination</keyword>
<dbReference type="Gene3D" id="1.10.443.10">
    <property type="entry name" value="Intergrase catalytic core"/>
    <property type="match status" value="1"/>
</dbReference>
<accession>A0A7Z2NW95</accession>
<dbReference type="PROSITE" id="PS51898">
    <property type="entry name" value="TYR_RECOMBINASE"/>
    <property type="match status" value="1"/>
</dbReference>
<dbReference type="InterPro" id="IPR010998">
    <property type="entry name" value="Integrase_recombinase_N"/>
</dbReference>
<evidence type="ECO:0000256" key="2">
    <source>
        <dbReference type="ARBA" id="ARBA00023172"/>
    </source>
</evidence>
<dbReference type="Pfam" id="PF00589">
    <property type="entry name" value="Phage_integrase"/>
    <property type="match status" value="1"/>
</dbReference>
<dbReference type="GO" id="GO:0003677">
    <property type="term" value="F:DNA binding"/>
    <property type="evidence" value="ECO:0007669"/>
    <property type="project" value="UniProtKB-KW"/>
</dbReference>
<dbReference type="GO" id="GO:0015074">
    <property type="term" value="P:DNA integration"/>
    <property type="evidence" value="ECO:0007669"/>
    <property type="project" value="InterPro"/>
</dbReference>
<evidence type="ECO:0000256" key="1">
    <source>
        <dbReference type="ARBA" id="ARBA00023125"/>
    </source>
</evidence>
<reference evidence="4 5" key="1">
    <citation type="submission" date="2020-01" db="EMBL/GenBank/DDBJ databases">
        <title>Sphingomonas sp. C33 whole genome sequece.</title>
        <authorList>
            <person name="Park C."/>
        </authorList>
    </citation>
    <scope>NUCLEOTIDE SEQUENCE [LARGE SCALE GENOMIC DNA]</scope>
    <source>
        <strain evidence="4 5">C33</strain>
    </source>
</reference>
<dbReference type="KEGG" id="schy:GVO57_09395"/>